<gene>
    <name evidence="2" type="ORF">SHERM_15033</name>
</gene>
<sequence>RLCKGHTIEDSKVVIRIPLNICIRSSRRIYSTPQHLRWPPNQESKTTGATGDHRRNFGDQLLPNALQSEPHAPSRAASATPAPACTRPRKQTPAHVPPRKQTPCPRTDAHTCIASQHPLCATVRASVLRVRPTEDRSAQESPRARCTRAPVLASLGDMSCTFARAPVYPGVGVLRVLRARDATARPSRAPLRPRACIRPSSAPAAQCACNLRPADQSSCPVSGVLPARIGAIYSKPVQDAYTCIIGAICGDSCSKSCVRSSTMADEIPRTNLQSMFNDAWMTTRPICQGPPPGFSGPLQTPVTPTSILQGVGASTAVPGGEASSSRAQEACAAAAVAMPPPPQPNPIDAQPVGLAVQGGPPPSADVQFSVQQMMAMTREEMKRMVATAAAQTVQQATNHTSQATTALTMVVGGQDEDASSYGGGGDVRDRAMERMAEQFRQLPNNFWETNLVFDGSSDLSRHMRTFENMAVLHGYSDSVCCRAFLSTLRGGALDWFHQLPPGSIADFEDFSSRLTN</sequence>
<dbReference type="AlphaFoldDB" id="A0A9N7R6P2"/>
<feature type="region of interest" description="Disordered" evidence="1">
    <location>
        <begin position="33"/>
        <end position="108"/>
    </location>
</feature>
<dbReference type="PANTHER" id="PTHR33223:SF10">
    <property type="entry name" value="AMINOTRANSFERASE-LIKE PLANT MOBILE DOMAIN-CONTAINING PROTEIN"/>
    <property type="match status" value="1"/>
</dbReference>
<comment type="caution">
    <text evidence="2">The sequence shown here is derived from an EMBL/GenBank/DDBJ whole genome shotgun (WGS) entry which is preliminary data.</text>
</comment>
<organism evidence="2 3">
    <name type="scientific">Striga hermonthica</name>
    <name type="common">Purple witchweed</name>
    <name type="synonym">Buchnera hermonthica</name>
    <dbReference type="NCBI Taxonomy" id="68872"/>
    <lineage>
        <taxon>Eukaryota</taxon>
        <taxon>Viridiplantae</taxon>
        <taxon>Streptophyta</taxon>
        <taxon>Embryophyta</taxon>
        <taxon>Tracheophyta</taxon>
        <taxon>Spermatophyta</taxon>
        <taxon>Magnoliopsida</taxon>
        <taxon>eudicotyledons</taxon>
        <taxon>Gunneridae</taxon>
        <taxon>Pentapetalae</taxon>
        <taxon>asterids</taxon>
        <taxon>lamiids</taxon>
        <taxon>Lamiales</taxon>
        <taxon>Orobanchaceae</taxon>
        <taxon>Buchnereae</taxon>
        <taxon>Striga</taxon>
    </lineage>
</organism>
<accession>A0A9N7R6P2</accession>
<dbReference type="PANTHER" id="PTHR33223">
    <property type="entry name" value="CCHC-TYPE DOMAIN-CONTAINING PROTEIN"/>
    <property type="match status" value="1"/>
</dbReference>
<reference evidence="2" key="1">
    <citation type="submission" date="2019-12" db="EMBL/GenBank/DDBJ databases">
        <authorList>
            <person name="Scholes J."/>
        </authorList>
    </citation>
    <scope>NUCLEOTIDE SEQUENCE</scope>
</reference>
<dbReference type="OrthoDB" id="913711at2759"/>
<keyword evidence="3" id="KW-1185">Reference proteome</keyword>
<evidence type="ECO:0008006" key="4">
    <source>
        <dbReference type="Google" id="ProtNLM"/>
    </source>
</evidence>
<feature type="non-terminal residue" evidence="2">
    <location>
        <position position="1"/>
    </location>
</feature>
<dbReference type="Proteomes" id="UP001153555">
    <property type="component" value="Unassembled WGS sequence"/>
</dbReference>
<protein>
    <recommendedName>
        <fullName evidence="4">Retrotransposon gag domain-containing protein</fullName>
    </recommendedName>
</protein>
<name>A0A9N7R6P2_STRHE</name>
<evidence type="ECO:0000256" key="1">
    <source>
        <dbReference type="SAM" id="MobiDB-lite"/>
    </source>
</evidence>
<dbReference type="EMBL" id="CACSLK010012206">
    <property type="protein sequence ID" value="CAA0814767.1"/>
    <property type="molecule type" value="Genomic_DNA"/>
</dbReference>
<feature type="compositionally biased region" description="Low complexity" evidence="1">
    <location>
        <begin position="73"/>
        <end position="86"/>
    </location>
</feature>
<proteinExistence type="predicted"/>
<evidence type="ECO:0000313" key="2">
    <source>
        <dbReference type="EMBL" id="CAA0814767.1"/>
    </source>
</evidence>
<evidence type="ECO:0000313" key="3">
    <source>
        <dbReference type="Proteomes" id="UP001153555"/>
    </source>
</evidence>
<feature type="non-terminal residue" evidence="2">
    <location>
        <position position="516"/>
    </location>
</feature>